<dbReference type="AlphaFoldDB" id="A0A4W3H9I7"/>
<evidence type="ECO:0000256" key="1">
    <source>
        <dbReference type="ARBA" id="ARBA00004308"/>
    </source>
</evidence>
<dbReference type="PANTHER" id="PTHR14514">
    <property type="entry name" value="PKA ANCHORING PROTEIN"/>
    <property type="match status" value="1"/>
</dbReference>
<keyword evidence="2" id="KW-0597">Phosphoprotein</keyword>
<protein>
    <submittedName>
        <fullName evidence="5">Uncharacterized protein</fullName>
    </submittedName>
</protein>
<reference evidence="6" key="1">
    <citation type="journal article" date="2006" name="Science">
        <title>Ancient noncoding elements conserved in the human genome.</title>
        <authorList>
            <person name="Venkatesh B."/>
            <person name="Kirkness E.F."/>
            <person name="Loh Y.H."/>
            <person name="Halpern A.L."/>
            <person name="Lee A.P."/>
            <person name="Johnson J."/>
            <person name="Dandona N."/>
            <person name="Viswanathan L.D."/>
            <person name="Tay A."/>
            <person name="Venter J.C."/>
            <person name="Strausberg R.L."/>
            <person name="Brenner S."/>
        </authorList>
    </citation>
    <scope>NUCLEOTIDE SEQUENCE [LARGE SCALE GENOMIC DNA]</scope>
</reference>
<keyword evidence="6" id="KW-1185">Reference proteome</keyword>
<accession>A0A4W3H9I7</accession>
<evidence type="ECO:0000313" key="5">
    <source>
        <dbReference type="Ensembl" id="ENSCMIP00000013538.1"/>
    </source>
</evidence>
<name>A0A4W3H9I7_CALMI</name>
<proteinExistence type="predicted"/>
<keyword evidence="4" id="KW-0472">Membrane</keyword>
<dbReference type="PANTHER" id="PTHR14514:SF4">
    <property type="entry name" value="NESPRIN-2"/>
    <property type="match status" value="1"/>
</dbReference>
<evidence type="ECO:0000256" key="2">
    <source>
        <dbReference type="ARBA" id="ARBA00022553"/>
    </source>
</evidence>
<reference evidence="5" key="5">
    <citation type="submission" date="2025-09" db="UniProtKB">
        <authorList>
            <consortium name="Ensembl"/>
        </authorList>
    </citation>
    <scope>IDENTIFICATION</scope>
</reference>
<dbReference type="Ensembl" id="ENSCMIT00000013835.1">
    <property type="protein sequence ID" value="ENSCMIP00000013538.1"/>
    <property type="gene ID" value="ENSCMIG00000006772.1"/>
</dbReference>
<dbReference type="InterPro" id="IPR018159">
    <property type="entry name" value="Spectrin/alpha-actinin"/>
</dbReference>
<evidence type="ECO:0000256" key="3">
    <source>
        <dbReference type="ARBA" id="ARBA00022737"/>
    </source>
</evidence>
<evidence type="ECO:0000313" key="6">
    <source>
        <dbReference type="Proteomes" id="UP000314986"/>
    </source>
</evidence>
<dbReference type="SMART" id="SM00150">
    <property type="entry name" value="SPEC"/>
    <property type="match status" value="1"/>
</dbReference>
<organism evidence="5 6">
    <name type="scientific">Callorhinchus milii</name>
    <name type="common">Ghost shark</name>
    <dbReference type="NCBI Taxonomy" id="7868"/>
    <lineage>
        <taxon>Eukaryota</taxon>
        <taxon>Metazoa</taxon>
        <taxon>Chordata</taxon>
        <taxon>Craniata</taxon>
        <taxon>Vertebrata</taxon>
        <taxon>Chondrichthyes</taxon>
        <taxon>Holocephali</taxon>
        <taxon>Chimaeriformes</taxon>
        <taxon>Callorhinchidae</taxon>
        <taxon>Callorhinchus</taxon>
    </lineage>
</organism>
<reference evidence="6" key="2">
    <citation type="journal article" date="2007" name="PLoS Biol.">
        <title>Survey sequencing and comparative analysis of the elephant shark (Callorhinchus milii) genome.</title>
        <authorList>
            <person name="Venkatesh B."/>
            <person name="Kirkness E.F."/>
            <person name="Loh Y.H."/>
            <person name="Halpern A.L."/>
            <person name="Lee A.P."/>
            <person name="Johnson J."/>
            <person name="Dandona N."/>
            <person name="Viswanathan L.D."/>
            <person name="Tay A."/>
            <person name="Venter J.C."/>
            <person name="Strausberg R.L."/>
            <person name="Brenner S."/>
        </authorList>
    </citation>
    <scope>NUCLEOTIDE SEQUENCE [LARGE SCALE GENOMIC DNA]</scope>
</reference>
<dbReference type="SUPFAM" id="SSF46966">
    <property type="entry name" value="Spectrin repeat"/>
    <property type="match status" value="1"/>
</dbReference>
<dbReference type="Gene3D" id="1.20.58.60">
    <property type="match status" value="1"/>
</dbReference>
<evidence type="ECO:0000256" key="4">
    <source>
        <dbReference type="ARBA" id="ARBA00023136"/>
    </source>
</evidence>
<keyword evidence="3" id="KW-0677">Repeat</keyword>
<comment type="subcellular location">
    <subcellularLocation>
        <location evidence="1">Endomembrane system</location>
    </subcellularLocation>
</comment>
<dbReference type="GeneTree" id="ENSGT00940000154656"/>
<reference evidence="5" key="4">
    <citation type="submission" date="2025-08" db="UniProtKB">
        <authorList>
            <consortium name="Ensembl"/>
        </authorList>
    </citation>
    <scope>IDENTIFICATION</scope>
</reference>
<dbReference type="Proteomes" id="UP000314986">
    <property type="component" value="Unassembled WGS sequence"/>
</dbReference>
<reference evidence="6" key="3">
    <citation type="journal article" date="2014" name="Nature">
        <title>Elephant shark genome provides unique insights into gnathostome evolution.</title>
        <authorList>
            <consortium name="International Elephant Shark Genome Sequencing Consortium"/>
            <person name="Venkatesh B."/>
            <person name="Lee A.P."/>
            <person name="Ravi V."/>
            <person name="Maurya A.K."/>
            <person name="Lian M.M."/>
            <person name="Swann J.B."/>
            <person name="Ohta Y."/>
            <person name="Flajnik M.F."/>
            <person name="Sutoh Y."/>
            <person name="Kasahara M."/>
            <person name="Hoon S."/>
            <person name="Gangu V."/>
            <person name="Roy S.W."/>
            <person name="Irimia M."/>
            <person name="Korzh V."/>
            <person name="Kondrychyn I."/>
            <person name="Lim Z.W."/>
            <person name="Tay B.H."/>
            <person name="Tohari S."/>
            <person name="Kong K.W."/>
            <person name="Ho S."/>
            <person name="Lorente-Galdos B."/>
            <person name="Quilez J."/>
            <person name="Marques-Bonet T."/>
            <person name="Raney B.J."/>
            <person name="Ingham P.W."/>
            <person name="Tay A."/>
            <person name="Hillier L.W."/>
            <person name="Minx P."/>
            <person name="Boehm T."/>
            <person name="Wilson R.K."/>
            <person name="Brenner S."/>
            <person name="Warren W.C."/>
        </authorList>
    </citation>
    <scope>NUCLEOTIDE SEQUENCE [LARGE SCALE GENOMIC DNA]</scope>
</reference>
<sequence length="296" mass="33453">MLDTVGSVDQEVGLLSAVTEELRMVVEGSVSQALGRERDHLSLRAGALRHSLQLRASKIQRQMLALSVAVLHMEEMNELSYTLALSSEEAGQAHNLKRRWACVTEDAMQRFSELQAAALQQESFTERCERAVQLLDRMEKGLAVEIAGGYQQLQEQQKTHELFQAELSIAHQILDSVVEEAVRLLQRGEVEDRLVFVEMLNQLRERWTAVGLRVWQQKVLVSSLVCQWRCYNTNQRQLCYVLAGMGRPLSLTRNHNSCSLRDLCTLLEDTKVGFSATAICSVHLGHVWSWGSAQHI</sequence>